<dbReference type="AlphaFoldDB" id="A0AAN6UQ38"/>
<protein>
    <submittedName>
        <fullName evidence="1">Uncharacterized protein</fullName>
    </submittedName>
</protein>
<proteinExistence type="predicted"/>
<gene>
    <name evidence="1" type="ORF">BT67DRAFT_193116</name>
</gene>
<reference evidence="1" key="1">
    <citation type="journal article" date="2023" name="Mol. Phylogenet. Evol.">
        <title>Genome-scale phylogeny and comparative genomics of the fungal order Sordariales.</title>
        <authorList>
            <person name="Hensen N."/>
            <person name="Bonometti L."/>
            <person name="Westerberg I."/>
            <person name="Brannstrom I.O."/>
            <person name="Guillou S."/>
            <person name="Cros-Aarteil S."/>
            <person name="Calhoun S."/>
            <person name="Haridas S."/>
            <person name="Kuo A."/>
            <person name="Mondo S."/>
            <person name="Pangilinan J."/>
            <person name="Riley R."/>
            <person name="LaButti K."/>
            <person name="Andreopoulos B."/>
            <person name="Lipzen A."/>
            <person name="Chen C."/>
            <person name="Yan M."/>
            <person name="Daum C."/>
            <person name="Ng V."/>
            <person name="Clum A."/>
            <person name="Steindorff A."/>
            <person name="Ohm R.A."/>
            <person name="Martin F."/>
            <person name="Silar P."/>
            <person name="Natvig D.O."/>
            <person name="Lalanne C."/>
            <person name="Gautier V."/>
            <person name="Ament-Velasquez S.L."/>
            <person name="Kruys A."/>
            <person name="Hutchinson M.I."/>
            <person name="Powell A.J."/>
            <person name="Barry K."/>
            <person name="Miller A.N."/>
            <person name="Grigoriev I.V."/>
            <person name="Debuchy R."/>
            <person name="Gladieux P."/>
            <person name="Hiltunen Thoren M."/>
            <person name="Johannesson H."/>
        </authorList>
    </citation>
    <scope>NUCLEOTIDE SEQUENCE</scope>
    <source>
        <strain evidence="1">CBS 123565</strain>
    </source>
</reference>
<dbReference type="EMBL" id="MU853403">
    <property type="protein sequence ID" value="KAK4136864.1"/>
    <property type="molecule type" value="Genomic_DNA"/>
</dbReference>
<organism evidence="1 2">
    <name type="scientific">Trichocladium antarcticum</name>
    <dbReference type="NCBI Taxonomy" id="1450529"/>
    <lineage>
        <taxon>Eukaryota</taxon>
        <taxon>Fungi</taxon>
        <taxon>Dikarya</taxon>
        <taxon>Ascomycota</taxon>
        <taxon>Pezizomycotina</taxon>
        <taxon>Sordariomycetes</taxon>
        <taxon>Sordariomycetidae</taxon>
        <taxon>Sordariales</taxon>
        <taxon>Chaetomiaceae</taxon>
        <taxon>Trichocladium</taxon>
    </lineage>
</organism>
<evidence type="ECO:0000313" key="1">
    <source>
        <dbReference type="EMBL" id="KAK4136864.1"/>
    </source>
</evidence>
<sequence length="183" mass="20739">MTADTKDLRCPRANGSTPVLVSCHRPTDWILDRRDKECSADAWKTLALYVHVYVHVHANRQVCNHTKEGGASVLLSFSASCAFPPLLRPPFSSRRFVLCRGQLVSHFHHPRRRGCPERHTQANHQTAGGKLDRWKPKLCFSHLHFLFSHMGGGMDTYACLAVPVFVLPKFILIERDPSMVSRL</sequence>
<dbReference type="PROSITE" id="PS51257">
    <property type="entry name" value="PROKAR_LIPOPROTEIN"/>
    <property type="match status" value="1"/>
</dbReference>
<name>A0AAN6UQ38_9PEZI</name>
<comment type="caution">
    <text evidence="1">The sequence shown here is derived from an EMBL/GenBank/DDBJ whole genome shotgun (WGS) entry which is preliminary data.</text>
</comment>
<reference evidence="1" key="2">
    <citation type="submission" date="2023-05" db="EMBL/GenBank/DDBJ databases">
        <authorList>
            <consortium name="Lawrence Berkeley National Laboratory"/>
            <person name="Steindorff A."/>
            <person name="Hensen N."/>
            <person name="Bonometti L."/>
            <person name="Westerberg I."/>
            <person name="Brannstrom I.O."/>
            <person name="Guillou S."/>
            <person name="Cros-Aarteil S."/>
            <person name="Calhoun S."/>
            <person name="Haridas S."/>
            <person name="Kuo A."/>
            <person name="Mondo S."/>
            <person name="Pangilinan J."/>
            <person name="Riley R."/>
            <person name="Labutti K."/>
            <person name="Andreopoulos B."/>
            <person name="Lipzen A."/>
            <person name="Chen C."/>
            <person name="Yanf M."/>
            <person name="Daum C."/>
            <person name="Ng V."/>
            <person name="Clum A."/>
            <person name="Ohm R."/>
            <person name="Martin F."/>
            <person name="Silar P."/>
            <person name="Natvig D."/>
            <person name="Lalanne C."/>
            <person name="Gautier V."/>
            <person name="Ament-Velasquez S.L."/>
            <person name="Kruys A."/>
            <person name="Hutchinson M.I."/>
            <person name="Powell A.J."/>
            <person name="Barry K."/>
            <person name="Miller A.N."/>
            <person name="Grigoriev I.V."/>
            <person name="Debuchy R."/>
            <person name="Gladieux P."/>
            <person name="Thoren M.H."/>
            <person name="Johannesson H."/>
        </authorList>
    </citation>
    <scope>NUCLEOTIDE SEQUENCE</scope>
    <source>
        <strain evidence="1">CBS 123565</strain>
    </source>
</reference>
<evidence type="ECO:0000313" key="2">
    <source>
        <dbReference type="Proteomes" id="UP001304895"/>
    </source>
</evidence>
<keyword evidence="2" id="KW-1185">Reference proteome</keyword>
<dbReference type="Proteomes" id="UP001304895">
    <property type="component" value="Unassembled WGS sequence"/>
</dbReference>
<accession>A0AAN6UQ38</accession>